<evidence type="ECO:0000256" key="6">
    <source>
        <dbReference type="RuleBase" id="RU003560"/>
    </source>
</evidence>
<dbReference type="GO" id="GO:0030170">
    <property type="term" value="F:pyridoxal phosphate binding"/>
    <property type="evidence" value="ECO:0007669"/>
    <property type="project" value="InterPro"/>
</dbReference>
<keyword evidence="5 6" id="KW-0663">Pyridoxal phosphate</keyword>
<proteinExistence type="inferred from homology"/>
<dbReference type="PANTHER" id="PTHR43094:SF1">
    <property type="entry name" value="AMINOTRANSFERASE CLASS-III"/>
    <property type="match status" value="1"/>
</dbReference>
<evidence type="ECO:0000256" key="3">
    <source>
        <dbReference type="ARBA" id="ARBA00022576"/>
    </source>
</evidence>
<dbReference type="RefSeq" id="WP_084199393.1">
    <property type="nucleotide sequence ID" value="NZ_BMYL01000002.1"/>
</dbReference>
<protein>
    <submittedName>
        <fullName evidence="7">Aspartate aminotransferase family protein</fullName>
    </submittedName>
</protein>
<dbReference type="Proteomes" id="UP000235162">
    <property type="component" value="Unassembled WGS sequence"/>
</dbReference>
<dbReference type="FunFam" id="3.40.640.10:FF:000014">
    <property type="entry name" value="Adenosylmethionine-8-amino-7-oxononanoate aminotransferase, probable"/>
    <property type="match status" value="1"/>
</dbReference>
<keyword evidence="3 7" id="KW-0032">Aminotransferase</keyword>
<dbReference type="InterPro" id="IPR049704">
    <property type="entry name" value="Aminotrans_3_PPA_site"/>
</dbReference>
<dbReference type="KEGG" id="hja:BST95_10760"/>
<reference evidence="7 8" key="1">
    <citation type="submission" date="2018-01" db="EMBL/GenBank/DDBJ databases">
        <title>The draft genome sequence of Halioglobus japonicus S1-36.</title>
        <authorList>
            <person name="Du Z.-J."/>
            <person name="Shi M.-J."/>
        </authorList>
    </citation>
    <scope>NUCLEOTIDE SEQUENCE [LARGE SCALE GENOMIC DNA]</scope>
    <source>
        <strain evidence="7 8">S1-36</strain>
    </source>
</reference>
<evidence type="ECO:0000256" key="1">
    <source>
        <dbReference type="ARBA" id="ARBA00001933"/>
    </source>
</evidence>
<dbReference type="PIRSF" id="PIRSF000521">
    <property type="entry name" value="Transaminase_4ab_Lys_Orn"/>
    <property type="match status" value="1"/>
</dbReference>
<dbReference type="Gene3D" id="3.40.640.10">
    <property type="entry name" value="Type I PLP-dependent aspartate aminotransferase-like (Major domain)"/>
    <property type="match status" value="1"/>
</dbReference>
<evidence type="ECO:0000256" key="2">
    <source>
        <dbReference type="ARBA" id="ARBA00008954"/>
    </source>
</evidence>
<dbReference type="EMBL" id="PKUR01000002">
    <property type="protein sequence ID" value="PLW86672.1"/>
    <property type="molecule type" value="Genomic_DNA"/>
</dbReference>
<comment type="cofactor">
    <cofactor evidence="1">
        <name>pyridoxal 5'-phosphate</name>
        <dbReference type="ChEBI" id="CHEBI:597326"/>
    </cofactor>
</comment>
<name>A0AAP8SNI6_9GAMM</name>
<comment type="caution">
    <text evidence="7">The sequence shown here is derived from an EMBL/GenBank/DDBJ whole genome shotgun (WGS) entry which is preliminary data.</text>
</comment>
<dbReference type="PROSITE" id="PS00600">
    <property type="entry name" value="AA_TRANSFER_CLASS_3"/>
    <property type="match status" value="1"/>
</dbReference>
<dbReference type="InterPro" id="IPR015424">
    <property type="entry name" value="PyrdxlP-dep_Trfase"/>
</dbReference>
<dbReference type="NCBIfam" id="NF005447">
    <property type="entry name" value="PRK07036.1"/>
    <property type="match status" value="1"/>
</dbReference>
<dbReference type="Gene3D" id="3.90.1150.10">
    <property type="entry name" value="Aspartate Aminotransferase, domain 1"/>
    <property type="match status" value="1"/>
</dbReference>
<evidence type="ECO:0000313" key="8">
    <source>
        <dbReference type="Proteomes" id="UP000235162"/>
    </source>
</evidence>
<dbReference type="SUPFAM" id="SSF53383">
    <property type="entry name" value="PLP-dependent transferases"/>
    <property type="match status" value="1"/>
</dbReference>
<sequence length="454" mass="49962">MSVRDTFNKHLLHPWSDLPNLGEDDSTPVIVRGEGVYIYDDNGQRMIDGPGGMWCMQTGYGRQEIADRVATQIVELGYSTAFSTINPLEAELAQRIAEKTPGDLNRVFFTTGGSTAVDSALRLCQLARNIRGEPQRKHILCRDKGYHGSTYLSASVTGKERDKTAMDTAVDLVHFLTAPCAFYQEQEFASEEAFCDFLIAELEAKIAELGPENIMCFIAEPILGSGGVLVPPKGYNRRCWEVVKRHGITYIADEVVTAFGRLGHWFASETLFDVVPDIITFAKGVTSGYLPLGGYAVSDAFMAEISGDNAEGNCYSNGFTWSANPVSCAAALESWDIIEREQLLEHVRDVGPYFQAQLRTLMDLPLVADVRGMGMMAAVEMSLGSDAEGEALLEQDYHLGDLIDSHCREFGLLVRPLINVCIMSPPLILTREQVDDLVSALRKALLKAQEELLG</sequence>
<dbReference type="GO" id="GO:0008483">
    <property type="term" value="F:transaminase activity"/>
    <property type="evidence" value="ECO:0007669"/>
    <property type="project" value="UniProtKB-KW"/>
</dbReference>
<comment type="similarity">
    <text evidence="2 6">Belongs to the class-III pyridoxal-phosphate-dependent aminotransferase family.</text>
</comment>
<keyword evidence="8" id="KW-1185">Reference proteome</keyword>
<dbReference type="InterPro" id="IPR015422">
    <property type="entry name" value="PyrdxlP-dep_Trfase_small"/>
</dbReference>
<dbReference type="CDD" id="cd00610">
    <property type="entry name" value="OAT_like"/>
    <property type="match status" value="1"/>
</dbReference>
<evidence type="ECO:0000256" key="5">
    <source>
        <dbReference type="ARBA" id="ARBA00022898"/>
    </source>
</evidence>
<dbReference type="Pfam" id="PF00202">
    <property type="entry name" value="Aminotran_3"/>
    <property type="match status" value="1"/>
</dbReference>
<accession>A0AAP8SNI6</accession>
<evidence type="ECO:0000256" key="4">
    <source>
        <dbReference type="ARBA" id="ARBA00022679"/>
    </source>
</evidence>
<dbReference type="InterPro" id="IPR005814">
    <property type="entry name" value="Aminotrans_3"/>
</dbReference>
<organism evidence="7 8">
    <name type="scientific">Halioglobus japonicus</name>
    <dbReference type="NCBI Taxonomy" id="930805"/>
    <lineage>
        <taxon>Bacteria</taxon>
        <taxon>Pseudomonadati</taxon>
        <taxon>Pseudomonadota</taxon>
        <taxon>Gammaproteobacteria</taxon>
        <taxon>Cellvibrionales</taxon>
        <taxon>Halieaceae</taxon>
        <taxon>Halioglobus</taxon>
    </lineage>
</organism>
<dbReference type="AlphaFoldDB" id="A0AAP8SNI6"/>
<gene>
    <name evidence="7" type="ORF">C0029_09780</name>
</gene>
<dbReference type="InterPro" id="IPR015421">
    <property type="entry name" value="PyrdxlP-dep_Trfase_major"/>
</dbReference>
<keyword evidence="4" id="KW-0808">Transferase</keyword>
<dbReference type="GO" id="GO:0005829">
    <property type="term" value="C:cytosol"/>
    <property type="evidence" value="ECO:0007669"/>
    <property type="project" value="TreeGrafter"/>
</dbReference>
<dbReference type="PANTHER" id="PTHR43094">
    <property type="entry name" value="AMINOTRANSFERASE"/>
    <property type="match status" value="1"/>
</dbReference>
<evidence type="ECO:0000313" key="7">
    <source>
        <dbReference type="EMBL" id="PLW86672.1"/>
    </source>
</evidence>